<dbReference type="PANTHER" id="PTHR45953:SF1">
    <property type="entry name" value="IDURONATE 2-SULFATASE"/>
    <property type="match status" value="1"/>
</dbReference>
<evidence type="ECO:0000313" key="10">
    <source>
        <dbReference type="Proteomes" id="UP001208570"/>
    </source>
</evidence>
<evidence type="ECO:0000259" key="8">
    <source>
        <dbReference type="Pfam" id="PF00884"/>
    </source>
</evidence>
<keyword evidence="7" id="KW-1133">Transmembrane helix</keyword>
<name>A0AAD9JAM2_9ANNE</name>
<feature type="transmembrane region" description="Helical" evidence="7">
    <location>
        <begin position="12"/>
        <end position="29"/>
    </location>
</feature>
<keyword evidence="7" id="KW-0812">Transmembrane</keyword>
<evidence type="ECO:0000256" key="6">
    <source>
        <dbReference type="ARBA" id="ARBA00022837"/>
    </source>
</evidence>
<evidence type="ECO:0000256" key="1">
    <source>
        <dbReference type="ARBA" id="ARBA00001913"/>
    </source>
</evidence>
<sequence length="562" mass="65187">MAIRRRLTTSIRNFLLIFSCILATYFVYWKSSQLLKGQPFLADRKPLRLDSAEGRCSRKNVLLIISDDLRPQLECFQGPDYPTPSTPQRMYTPNLDRLAERSLVLKRAYAQIGSCGPSRTSFLTSRRPDTTKVWDLKTYWRWSGGNFTTLPQYFKQHGYRTAGVGKVFHPEKSSNFDDPVSWTEPYYHPPNMPHWSYVFTVGVSWKAVSRREREEMPLEDEQTANETLMTLRRLAPDALSCERPFFLAAGFHKPHLPFVFPEEFLDHYRIAEVEPPSNQYIPRDMPTIAWQDFPELRRFVDMKKLKHRGSMNETYPKKVTKTLRMAYYAAVSYIDSLVGDVLFEIDELGLADSTVVAFIGDHGFHLGENAQWTKHTNFEQGVHTPIMLHVPKVTESRIDSRSLSELLDVYPTLVEAAGLPPMPKCPRNSSGIEVCTEGVSLLPLIRDPGLELREAAFSQHRRLGLQMGYTMRTDRYRYTEWVHYLRTWNANEKWDYGIHWDSPRGVELYDHRMDPEENVNRANDPKYSTVRRTLSDKLHEYFDSTIYDVKGGESPSGLREDT</sequence>
<gene>
    <name evidence="9" type="ORF">LSH36_471g06066</name>
</gene>
<keyword evidence="10" id="KW-1185">Reference proteome</keyword>
<comment type="cofactor">
    <cofactor evidence="1">
        <name>Ca(2+)</name>
        <dbReference type="ChEBI" id="CHEBI:29108"/>
    </cofactor>
</comment>
<accession>A0AAD9JAM2</accession>
<dbReference type="GO" id="GO:0046872">
    <property type="term" value="F:metal ion binding"/>
    <property type="evidence" value="ECO:0007669"/>
    <property type="project" value="UniProtKB-KW"/>
</dbReference>
<dbReference type="Proteomes" id="UP001208570">
    <property type="component" value="Unassembled WGS sequence"/>
</dbReference>
<dbReference type="PROSITE" id="PS00149">
    <property type="entry name" value="SULFATASE_2"/>
    <property type="match status" value="1"/>
</dbReference>
<reference evidence="9" key="1">
    <citation type="journal article" date="2023" name="Mol. Biol. Evol.">
        <title>Third-Generation Sequencing Reveals the Adaptive Role of the Epigenome in Three Deep-Sea Polychaetes.</title>
        <authorList>
            <person name="Perez M."/>
            <person name="Aroh O."/>
            <person name="Sun Y."/>
            <person name="Lan Y."/>
            <person name="Juniper S.K."/>
            <person name="Young C.R."/>
            <person name="Angers B."/>
            <person name="Qian P.Y."/>
        </authorList>
    </citation>
    <scope>NUCLEOTIDE SEQUENCE</scope>
    <source>
        <strain evidence="9">P08H-3</strain>
    </source>
</reference>
<proteinExistence type="inferred from homology"/>
<dbReference type="SUPFAM" id="SSF53649">
    <property type="entry name" value="Alkaline phosphatase-like"/>
    <property type="match status" value="1"/>
</dbReference>
<dbReference type="Pfam" id="PF00884">
    <property type="entry name" value="Sulfatase"/>
    <property type="match status" value="1"/>
</dbReference>
<organism evidence="9 10">
    <name type="scientific">Paralvinella palmiformis</name>
    <dbReference type="NCBI Taxonomy" id="53620"/>
    <lineage>
        <taxon>Eukaryota</taxon>
        <taxon>Metazoa</taxon>
        <taxon>Spiralia</taxon>
        <taxon>Lophotrochozoa</taxon>
        <taxon>Annelida</taxon>
        <taxon>Polychaeta</taxon>
        <taxon>Sedentaria</taxon>
        <taxon>Canalipalpata</taxon>
        <taxon>Terebellida</taxon>
        <taxon>Terebelliformia</taxon>
        <taxon>Alvinellidae</taxon>
        <taxon>Paralvinella</taxon>
    </lineage>
</organism>
<dbReference type="InterPro" id="IPR000917">
    <property type="entry name" value="Sulfatase_N"/>
</dbReference>
<keyword evidence="7" id="KW-0472">Membrane</keyword>
<evidence type="ECO:0000256" key="3">
    <source>
        <dbReference type="ARBA" id="ARBA00022723"/>
    </source>
</evidence>
<keyword evidence="4" id="KW-0732">Signal</keyword>
<dbReference type="EMBL" id="JAODUP010000471">
    <property type="protein sequence ID" value="KAK2149046.1"/>
    <property type="molecule type" value="Genomic_DNA"/>
</dbReference>
<keyword evidence="6" id="KW-0106">Calcium</keyword>
<dbReference type="InterPro" id="IPR024607">
    <property type="entry name" value="Sulfatase_CS"/>
</dbReference>
<dbReference type="InterPro" id="IPR017850">
    <property type="entry name" value="Alkaline_phosphatase_core_sf"/>
</dbReference>
<dbReference type="InterPro" id="IPR035874">
    <property type="entry name" value="IDS"/>
</dbReference>
<evidence type="ECO:0000256" key="2">
    <source>
        <dbReference type="ARBA" id="ARBA00008779"/>
    </source>
</evidence>
<evidence type="ECO:0000313" key="9">
    <source>
        <dbReference type="EMBL" id="KAK2149046.1"/>
    </source>
</evidence>
<comment type="similarity">
    <text evidence="2">Belongs to the sulfatase family.</text>
</comment>
<dbReference type="Gene3D" id="3.40.720.10">
    <property type="entry name" value="Alkaline Phosphatase, subunit A"/>
    <property type="match status" value="1"/>
</dbReference>
<feature type="domain" description="Sulfatase N-terminal" evidence="8">
    <location>
        <begin position="59"/>
        <end position="418"/>
    </location>
</feature>
<dbReference type="PANTHER" id="PTHR45953">
    <property type="entry name" value="IDURONATE 2-SULFATASE"/>
    <property type="match status" value="1"/>
</dbReference>
<dbReference type="CDD" id="cd16030">
    <property type="entry name" value="iduronate-2-sulfatase"/>
    <property type="match status" value="1"/>
</dbReference>
<dbReference type="GO" id="GO:0004423">
    <property type="term" value="F:iduronate-2-sulfatase activity"/>
    <property type="evidence" value="ECO:0007669"/>
    <property type="project" value="InterPro"/>
</dbReference>
<dbReference type="AlphaFoldDB" id="A0AAD9JAM2"/>
<evidence type="ECO:0000256" key="5">
    <source>
        <dbReference type="ARBA" id="ARBA00022801"/>
    </source>
</evidence>
<dbReference type="GO" id="GO:0005737">
    <property type="term" value="C:cytoplasm"/>
    <property type="evidence" value="ECO:0007669"/>
    <property type="project" value="TreeGrafter"/>
</dbReference>
<comment type="caution">
    <text evidence="9">The sequence shown here is derived from an EMBL/GenBank/DDBJ whole genome shotgun (WGS) entry which is preliminary data.</text>
</comment>
<evidence type="ECO:0000256" key="4">
    <source>
        <dbReference type="ARBA" id="ARBA00022729"/>
    </source>
</evidence>
<protein>
    <recommendedName>
        <fullName evidence="8">Sulfatase N-terminal domain-containing protein</fullName>
    </recommendedName>
</protein>
<evidence type="ECO:0000256" key="7">
    <source>
        <dbReference type="SAM" id="Phobius"/>
    </source>
</evidence>
<keyword evidence="5" id="KW-0378">Hydrolase</keyword>
<keyword evidence="3" id="KW-0479">Metal-binding</keyword>